<evidence type="ECO:0000313" key="8">
    <source>
        <dbReference type="EMBL" id="CAG9579651.1"/>
    </source>
</evidence>
<dbReference type="InterPro" id="IPR010987">
    <property type="entry name" value="Glutathione-S-Trfase_C-like"/>
</dbReference>
<dbReference type="Gene3D" id="1.20.1050.10">
    <property type="match status" value="2"/>
</dbReference>
<comment type="caution">
    <text evidence="8">The sequence shown here is derived from an EMBL/GenBank/DDBJ whole genome shotgun (WGS) entry which is preliminary data.</text>
</comment>
<keyword evidence="9" id="KW-1185">Reference proteome</keyword>
<evidence type="ECO:0000259" key="6">
    <source>
        <dbReference type="PROSITE" id="PS50404"/>
    </source>
</evidence>
<dbReference type="SUPFAM" id="SSF47616">
    <property type="entry name" value="GST C-terminal domain-like"/>
    <property type="match status" value="2"/>
</dbReference>
<dbReference type="PANTHER" id="PTHR11571:SF224">
    <property type="entry name" value="HEMATOPOIETIC PROSTAGLANDIN D SYNTHASE"/>
    <property type="match status" value="1"/>
</dbReference>
<dbReference type="SFLD" id="SFLDS00019">
    <property type="entry name" value="Glutathione_Transferase_(cytos"/>
    <property type="match status" value="1"/>
</dbReference>
<dbReference type="EC" id="2.5.1.18" evidence="2"/>
<dbReference type="OrthoDB" id="414243at2759"/>
<dbReference type="Proteomes" id="UP000789524">
    <property type="component" value="Unassembled WGS sequence"/>
</dbReference>
<evidence type="ECO:0000313" key="9">
    <source>
        <dbReference type="Proteomes" id="UP000789524"/>
    </source>
</evidence>
<dbReference type="InterPro" id="IPR004046">
    <property type="entry name" value="GST_C"/>
</dbReference>
<accession>A0A8J2R2U4</accession>
<evidence type="ECO:0000256" key="4">
    <source>
        <dbReference type="ARBA" id="ARBA00038317"/>
    </source>
</evidence>
<dbReference type="FunFam" id="1.20.1050.10:FF:000030">
    <property type="entry name" value="Glutathione S-transferase S1"/>
    <property type="match status" value="1"/>
</dbReference>
<feature type="domain" description="GST N-terminal" evidence="6">
    <location>
        <begin position="1"/>
        <end position="80"/>
    </location>
</feature>
<dbReference type="InterPro" id="IPR050213">
    <property type="entry name" value="GST_superfamily"/>
</dbReference>
<dbReference type="AlphaFoldDB" id="A0A8J2R2U4"/>
<feature type="domain" description="GST C-terminal" evidence="7">
    <location>
        <begin position="82"/>
        <end position="207"/>
    </location>
</feature>
<reference evidence="8" key="1">
    <citation type="submission" date="2021-09" db="EMBL/GenBank/DDBJ databases">
        <authorList>
            <person name="Martin H S."/>
        </authorList>
    </citation>
    <scope>NUCLEOTIDE SEQUENCE</scope>
</reference>
<dbReference type="SFLD" id="SFLDG00363">
    <property type="entry name" value="AMPS_(cytGST):_Alpha-__Mu-__Pi"/>
    <property type="match status" value="1"/>
</dbReference>
<comment type="similarity">
    <text evidence="4">Belongs to the GST superfamily. Sigma family.</text>
</comment>
<dbReference type="GO" id="GO:0004364">
    <property type="term" value="F:glutathione transferase activity"/>
    <property type="evidence" value="ECO:0007669"/>
    <property type="project" value="UniProtKB-EC"/>
</dbReference>
<name>A0A8J2R2U4_9NEOP</name>
<dbReference type="InterPro" id="IPR004045">
    <property type="entry name" value="Glutathione_S-Trfase_N"/>
</dbReference>
<dbReference type="InterPro" id="IPR036282">
    <property type="entry name" value="Glutathione-S-Trfase_C_sf"/>
</dbReference>
<keyword evidence="3" id="KW-0808">Transferase</keyword>
<dbReference type="CDD" id="cd03039">
    <property type="entry name" value="GST_N_Sigma_like"/>
    <property type="match status" value="1"/>
</dbReference>
<dbReference type="PANTHER" id="PTHR11571">
    <property type="entry name" value="GLUTATHIONE S-TRANSFERASE"/>
    <property type="match status" value="1"/>
</dbReference>
<protein>
    <recommendedName>
        <fullName evidence="2">glutathione transferase</fullName>
        <ecNumber evidence="2">2.5.1.18</ecNumber>
    </recommendedName>
</protein>
<dbReference type="SFLD" id="SFLDG01205">
    <property type="entry name" value="AMPS.1"/>
    <property type="match status" value="1"/>
</dbReference>
<comment type="subunit">
    <text evidence="1">Homodimer.</text>
</comment>
<dbReference type="Pfam" id="PF14497">
    <property type="entry name" value="GST_C_3"/>
    <property type="match status" value="2"/>
</dbReference>
<dbReference type="SUPFAM" id="SSF52833">
    <property type="entry name" value="Thioredoxin-like"/>
    <property type="match status" value="1"/>
</dbReference>
<proteinExistence type="inferred from homology"/>
<dbReference type="Gene3D" id="3.40.30.10">
    <property type="entry name" value="Glutaredoxin"/>
    <property type="match status" value="1"/>
</dbReference>
<evidence type="ECO:0000259" key="7">
    <source>
        <dbReference type="PROSITE" id="PS50405"/>
    </source>
</evidence>
<gene>
    <name evidence="8" type="ORF">DCHRY22_LOCUS13247</name>
</gene>
<comment type="catalytic activity">
    <reaction evidence="5">
        <text>RX + glutathione = an S-substituted glutathione + a halide anion + H(+)</text>
        <dbReference type="Rhea" id="RHEA:16437"/>
        <dbReference type="ChEBI" id="CHEBI:15378"/>
        <dbReference type="ChEBI" id="CHEBI:16042"/>
        <dbReference type="ChEBI" id="CHEBI:17792"/>
        <dbReference type="ChEBI" id="CHEBI:57925"/>
        <dbReference type="ChEBI" id="CHEBI:90779"/>
        <dbReference type="EC" id="2.5.1.18"/>
    </reaction>
</comment>
<evidence type="ECO:0000256" key="2">
    <source>
        <dbReference type="ARBA" id="ARBA00012452"/>
    </source>
</evidence>
<dbReference type="InterPro" id="IPR036249">
    <property type="entry name" value="Thioredoxin-like_sf"/>
</dbReference>
<evidence type="ECO:0000256" key="3">
    <source>
        <dbReference type="ARBA" id="ARBA00022679"/>
    </source>
</evidence>
<dbReference type="InterPro" id="IPR040079">
    <property type="entry name" value="Glutathione_S-Trfase"/>
</dbReference>
<evidence type="ECO:0000256" key="5">
    <source>
        <dbReference type="ARBA" id="ARBA00047960"/>
    </source>
</evidence>
<dbReference type="PROSITE" id="PS50405">
    <property type="entry name" value="GST_CTER"/>
    <property type="match status" value="1"/>
</dbReference>
<dbReference type="GO" id="GO:0006749">
    <property type="term" value="P:glutathione metabolic process"/>
    <property type="evidence" value="ECO:0007669"/>
    <property type="project" value="TreeGrafter"/>
</dbReference>
<dbReference type="EMBL" id="CAKASE010000079">
    <property type="protein sequence ID" value="CAG9579651.1"/>
    <property type="molecule type" value="Genomic_DNA"/>
</dbReference>
<sequence>MARKLHYFDTNGIAESVRYMLHYAKQKFEDVRYDSQSWPVEQVKKSLPFGQLPLYEEGNKSLYQSVAIARYIGAVHNLIPADIWEQAQLDAIVLSVYDFWSKVIAYVKEQDIVKKQELKKEILGEWIDFYFARFENQLKNNKGFFGGKLSWADFVFVGIVEAINLRLGEQIERKYPHVAALVDKIRNLPGVKEYIVSRKPYLTWADFVFVGIVEAINLRLGEQIERKYPHVAALVDKIRNLHGVKEYIVSRKPYVLLIIHSVKLL</sequence>
<dbReference type="CDD" id="cd03192">
    <property type="entry name" value="GST_C_Sigma_like"/>
    <property type="match status" value="1"/>
</dbReference>
<evidence type="ECO:0000256" key="1">
    <source>
        <dbReference type="ARBA" id="ARBA00011738"/>
    </source>
</evidence>
<dbReference type="Pfam" id="PF02798">
    <property type="entry name" value="GST_N"/>
    <property type="match status" value="1"/>
</dbReference>
<dbReference type="PROSITE" id="PS50404">
    <property type="entry name" value="GST_NTER"/>
    <property type="match status" value="1"/>
</dbReference>
<organism evidence="8 9">
    <name type="scientific">Danaus chrysippus</name>
    <name type="common">African queen</name>
    <dbReference type="NCBI Taxonomy" id="151541"/>
    <lineage>
        <taxon>Eukaryota</taxon>
        <taxon>Metazoa</taxon>
        <taxon>Ecdysozoa</taxon>
        <taxon>Arthropoda</taxon>
        <taxon>Hexapoda</taxon>
        <taxon>Insecta</taxon>
        <taxon>Pterygota</taxon>
        <taxon>Neoptera</taxon>
        <taxon>Endopterygota</taxon>
        <taxon>Lepidoptera</taxon>
        <taxon>Glossata</taxon>
        <taxon>Ditrysia</taxon>
        <taxon>Papilionoidea</taxon>
        <taxon>Nymphalidae</taxon>
        <taxon>Danainae</taxon>
        <taxon>Danaini</taxon>
        <taxon>Danaina</taxon>
        <taxon>Danaus</taxon>
        <taxon>Anosia</taxon>
    </lineage>
</organism>